<sequence>MFCSAMLGDVPRTTARSYRSLKLPELSCPFPSEVNPHVERVDKETIDWAAGSGLLEGAEMVVRYRQARYGLLGARTYPYADYTMLRLVTDWCVWLFAFDDVFCETDRHAAEIARTLPQFVAVLDGIGGCGPVDNVFARSLREIKGRIAENGDADQLDRWCGVVKDYLFAQVWEAANRQDSVVPTLADYILMRRRTGAMLTVFALIDMAAGHRLTPQEWRHPDVRAITESANDVVVWDNDLISYAKESSAGNSVNNLVNVLARHRGHSHQQAMDEVGAMRDRAVARMVKLRDSLSRLDSKAVDAYVRGLEYWISGSVDYSMTSSRYTIAWQDRQDETPLAG</sequence>
<dbReference type="PANTHER" id="PTHR35201:SF4">
    <property type="entry name" value="BETA-PINACENE SYNTHASE-RELATED"/>
    <property type="match status" value="1"/>
</dbReference>
<proteinExistence type="inferred from homology"/>
<gene>
    <name evidence="3" type="ORF">Psi01_12460</name>
</gene>
<evidence type="ECO:0000313" key="4">
    <source>
        <dbReference type="Proteomes" id="UP000619788"/>
    </source>
</evidence>
<organism evidence="3 4">
    <name type="scientific">Planobispora siamensis</name>
    <dbReference type="NCBI Taxonomy" id="936338"/>
    <lineage>
        <taxon>Bacteria</taxon>
        <taxon>Bacillati</taxon>
        <taxon>Actinomycetota</taxon>
        <taxon>Actinomycetes</taxon>
        <taxon>Streptosporangiales</taxon>
        <taxon>Streptosporangiaceae</taxon>
        <taxon>Planobispora</taxon>
    </lineage>
</organism>
<evidence type="ECO:0000313" key="3">
    <source>
        <dbReference type="EMBL" id="GIH90616.1"/>
    </source>
</evidence>
<keyword evidence="4" id="KW-1185">Reference proteome</keyword>
<protein>
    <recommendedName>
        <fullName evidence="2">Terpene synthase</fullName>
        <ecNumber evidence="2">4.2.3.-</ecNumber>
    </recommendedName>
</protein>
<evidence type="ECO:0000256" key="2">
    <source>
        <dbReference type="RuleBase" id="RU366034"/>
    </source>
</evidence>
<dbReference type="EC" id="4.2.3.-" evidence="2"/>
<dbReference type="NCBIfam" id="NF042951">
    <property type="entry name" value="epi-cubol_syn"/>
    <property type="match status" value="1"/>
</dbReference>
<evidence type="ECO:0000256" key="1">
    <source>
        <dbReference type="ARBA" id="ARBA00023239"/>
    </source>
</evidence>
<dbReference type="Pfam" id="PF19086">
    <property type="entry name" value="Terpene_syn_C_2"/>
    <property type="match status" value="1"/>
</dbReference>
<dbReference type="EMBL" id="BOOJ01000012">
    <property type="protein sequence ID" value="GIH90616.1"/>
    <property type="molecule type" value="Genomic_DNA"/>
</dbReference>
<comment type="cofactor">
    <cofactor evidence="2">
        <name>Mg(2+)</name>
        <dbReference type="ChEBI" id="CHEBI:18420"/>
    </cofactor>
</comment>
<dbReference type="Gene3D" id="1.10.600.10">
    <property type="entry name" value="Farnesyl Diphosphate Synthase"/>
    <property type="match status" value="1"/>
</dbReference>
<dbReference type="SFLD" id="SFLDS00005">
    <property type="entry name" value="Isoprenoid_Synthase_Type_I"/>
    <property type="match status" value="1"/>
</dbReference>
<keyword evidence="2" id="KW-0479">Metal-binding</keyword>
<dbReference type="GO" id="GO:0010333">
    <property type="term" value="F:terpene synthase activity"/>
    <property type="evidence" value="ECO:0007669"/>
    <property type="project" value="InterPro"/>
</dbReference>
<dbReference type="GO" id="GO:0046872">
    <property type="term" value="F:metal ion binding"/>
    <property type="evidence" value="ECO:0007669"/>
    <property type="project" value="UniProtKB-KW"/>
</dbReference>
<dbReference type="Proteomes" id="UP000619788">
    <property type="component" value="Unassembled WGS sequence"/>
</dbReference>
<keyword evidence="2" id="KW-0460">Magnesium</keyword>
<dbReference type="SUPFAM" id="SSF48576">
    <property type="entry name" value="Terpenoid synthases"/>
    <property type="match status" value="1"/>
</dbReference>
<comment type="caution">
    <text evidence="3">The sequence shown here is derived from an EMBL/GenBank/DDBJ whole genome shotgun (WGS) entry which is preliminary data.</text>
</comment>
<dbReference type="InterPro" id="IPR008949">
    <property type="entry name" value="Isoprenoid_synthase_dom_sf"/>
</dbReference>
<reference evidence="3 4" key="1">
    <citation type="submission" date="2021-01" db="EMBL/GenBank/DDBJ databases">
        <title>Whole genome shotgun sequence of Planobispora siamensis NBRC 107568.</title>
        <authorList>
            <person name="Komaki H."/>
            <person name="Tamura T."/>
        </authorList>
    </citation>
    <scope>NUCLEOTIDE SEQUENCE [LARGE SCALE GENOMIC DNA]</scope>
    <source>
        <strain evidence="3 4">NBRC 107568</strain>
    </source>
</reference>
<dbReference type="AlphaFoldDB" id="A0A8J3WKA0"/>
<name>A0A8J3WKA0_9ACTN</name>
<dbReference type="InterPro" id="IPR054966">
    <property type="entry name" value="epi-cubol_syn"/>
</dbReference>
<dbReference type="SFLD" id="SFLDG01020">
    <property type="entry name" value="Terpene_Cyclase_Like_2"/>
    <property type="match status" value="1"/>
</dbReference>
<keyword evidence="1 2" id="KW-0456">Lyase</keyword>
<accession>A0A8J3WKA0</accession>
<dbReference type="InterPro" id="IPR034686">
    <property type="entry name" value="Terpene_cyclase-like_2"/>
</dbReference>
<dbReference type="PANTHER" id="PTHR35201">
    <property type="entry name" value="TERPENE SYNTHASE"/>
    <property type="match status" value="1"/>
</dbReference>
<comment type="similarity">
    <text evidence="2">Belongs to the terpene synthase family.</text>
</comment>